<keyword evidence="6" id="KW-1185">Reference proteome</keyword>
<evidence type="ECO:0000256" key="2">
    <source>
        <dbReference type="ARBA" id="ARBA00022679"/>
    </source>
</evidence>
<accession>A0ABQ7H4G2</accession>
<name>A0ABQ7H4G2_DUNSA</name>
<evidence type="ECO:0008006" key="7">
    <source>
        <dbReference type="Google" id="ProtNLM"/>
    </source>
</evidence>
<gene>
    <name evidence="5" type="ORF">DUNSADRAFT_11309</name>
</gene>
<evidence type="ECO:0000313" key="6">
    <source>
        <dbReference type="Proteomes" id="UP000815325"/>
    </source>
</evidence>
<evidence type="ECO:0000313" key="5">
    <source>
        <dbReference type="EMBL" id="KAF5841750.1"/>
    </source>
</evidence>
<sequence>GCPVRPATPCLSTSHKSAYFRHPSSQHRSHHPLHVAVYSKASRKDVLSTVSRHTASPLSSSQPSSLAQARWQLKSQPATNTGPLSSENEASDAPSQPEQQPQPASASGEHQPVKQQGPVSPLPATSTASPGAETAFTPGLEGDSRRMLFNRISKTYDELNNRLSLGQHWVWKRMAVKWSNARRGQKVLDVCCGSGDIGLLLADV</sequence>
<dbReference type="EMBL" id="MU069477">
    <property type="protein sequence ID" value="KAF5841750.1"/>
    <property type="molecule type" value="Genomic_DNA"/>
</dbReference>
<dbReference type="SUPFAM" id="SSF53335">
    <property type="entry name" value="S-adenosyl-L-methionine-dependent methyltransferases"/>
    <property type="match status" value="1"/>
</dbReference>
<feature type="compositionally biased region" description="Low complexity" evidence="4">
    <location>
        <begin position="55"/>
        <end position="68"/>
    </location>
</feature>
<dbReference type="Gene3D" id="3.40.50.150">
    <property type="entry name" value="Vaccinia Virus protein VP39"/>
    <property type="match status" value="1"/>
</dbReference>
<evidence type="ECO:0000256" key="4">
    <source>
        <dbReference type="SAM" id="MobiDB-lite"/>
    </source>
</evidence>
<proteinExistence type="predicted"/>
<feature type="region of interest" description="Disordered" evidence="4">
    <location>
        <begin position="48"/>
        <end position="140"/>
    </location>
</feature>
<dbReference type="Proteomes" id="UP000815325">
    <property type="component" value="Unassembled WGS sequence"/>
</dbReference>
<feature type="compositionally biased region" description="Polar residues" evidence="4">
    <location>
        <begin position="73"/>
        <end position="88"/>
    </location>
</feature>
<dbReference type="InterPro" id="IPR023576">
    <property type="entry name" value="UbiE/COQ5_MeTrFase_CS"/>
</dbReference>
<feature type="non-terminal residue" evidence="5">
    <location>
        <position position="204"/>
    </location>
</feature>
<keyword evidence="3" id="KW-0949">S-adenosyl-L-methionine</keyword>
<dbReference type="InterPro" id="IPR029063">
    <property type="entry name" value="SAM-dependent_MTases_sf"/>
</dbReference>
<keyword evidence="2" id="KW-0808">Transferase</keyword>
<dbReference type="Pfam" id="PF01209">
    <property type="entry name" value="Ubie_methyltran"/>
    <property type="match status" value="1"/>
</dbReference>
<feature type="compositionally biased region" description="Polar residues" evidence="4">
    <location>
        <begin position="113"/>
        <end position="129"/>
    </location>
</feature>
<dbReference type="PROSITE" id="PS01183">
    <property type="entry name" value="UBIE_1"/>
    <property type="match status" value="1"/>
</dbReference>
<evidence type="ECO:0000256" key="3">
    <source>
        <dbReference type="ARBA" id="ARBA00022691"/>
    </source>
</evidence>
<evidence type="ECO:0000256" key="1">
    <source>
        <dbReference type="ARBA" id="ARBA00022603"/>
    </source>
</evidence>
<feature type="non-terminal residue" evidence="5">
    <location>
        <position position="1"/>
    </location>
</feature>
<comment type="caution">
    <text evidence="5">The sequence shown here is derived from an EMBL/GenBank/DDBJ whole genome shotgun (WGS) entry which is preliminary data.</text>
</comment>
<reference evidence="5" key="1">
    <citation type="submission" date="2017-08" db="EMBL/GenBank/DDBJ databases">
        <authorList>
            <person name="Polle J.E."/>
            <person name="Barry K."/>
            <person name="Cushman J."/>
            <person name="Schmutz J."/>
            <person name="Tran D."/>
            <person name="Hathwaick L.T."/>
            <person name="Yim W.C."/>
            <person name="Jenkins J."/>
            <person name="Mckie-Krisberg Z.M."/>
            <person name="Prochnik S."/>
            <person name="Lindquist E."/>
            <person name="Dockter R.B."/>
            <person name="Adam C."/>
            <person name="Molina H."/>
            <person name="Bunkerborg J."/>
            <person name="Jin E."/>
            <person name="Buchheim M."/>
            <person name="Magnuson J."/>
        </authorList>
    </citation>
    <scope>NUCLEOTIDE SEQUENCE</scope>
    <source>
        <strain evidence="5">CCAP 19/18</strain>
    </source>
</reference>
<keyword evidence="1" id="KW-0489">Methyltransferase</keyword>
<protein>
    <recommendedName>
        <fullName evidence="7">Menaquinone biosynthesis methyltransferase ubiE-like protein</fullName>
    </recommendedName>
</protein>
<organism evidence="5 6">
    <name type="scientific">Dunaliella salina</name>
    <name type="common">Green alga</name>
    <name type="synonym">Protococcus salinus</name>
    <dbReference type="NCBI Taxonomy" id="3046"/>
    <lineage>
        <taxon>Eukaryota</taxon>
        <taxon>Viridiplantae</taxon>
        <taxon>Chlorophyta</taxon>
        <taxon>core chlorophytes</taxon>
        <taxon>Chlorophyceae</taxon>
        <taxon>CS clade</taxon>
        <taxon>Chlamydomonadales</taxon>
        <taxon>Dunaliellaceae</taxon>
        <taxon>Dunaliella</taxon>
    </lineage>
</organism>
<feature type="compositionally biased region" description="Low complexity" evidence="4">
    <location>
        <begin position="91"/>
        <end position="107"/>
    </location>
</feature>